<dbReference type="Gene3D" id="1.20.1070.10">
    <property type="entry name" value="Rhodopsin 7-helix transmembrane proteins"/>
    <property type="match status" value="1"/>
</dbReference>
<dbReference type="GO" id="GO:0004930">
    <property type="term" value="F:G protein-coupled receptor activity"/>
    <property type="evidence" value="ECO:0007669"/>
    <property type="project" value="InterPro"/>
</dbReference>
<dbReference type="InterPro" id="IPR036508">
    <property type="entry name" value="Chitin-bd_dom_sf"/>
</dbReference>
<feature type="transmembrane region" description="Helical" evidence="9">
    <location>
        <begin position="568"/>
        <end position="590"/>
    </location>
</feature>
<dbReference type="Gene3D" id="2.60.220.50">
    <property type="match status" value="1"/>
</dbReference>
<feature type="transmembrane region" description="Helical" evidence="9">
    <location>
        <begin position="427"/>
        <end position="450"/>
    </location>
</feature>
<dbReference type="InterPro" id="IPR057244">
    <property type="entry name" value="GAIN_B"/>
</dbReference>
<dbReference type="GO" id="GO:0008061">
    <property type="term" value="F:chitin binding"/>
    <property type="evidence" value="ECO:0007669"/>
    <property type="project" value="InterPro"/>
</dbReference>
<dbReference type="PANTHER" id="PTHR12011">
    <property type="entry name" value="ADHESION G-PROTEIN COUPLED RECEPTOR"/>
    <property type="match status" value="1"/>
</dbReference>
<sequence length="717" mass="80038">MSNCINSISDQDGFLCKSKGYFPDQNDCRKFYGCYVVGREAFPYTCPPDKPFYHATKEKCVNITSKDQAASLCPSLLRPTPTTTSSGSLSQSDISPSSPMSIVFSQYTTLLTQVVTTPLSSVPSDGSKRKVLVPTLTTSQDPSSPIPTKISRTLSPTVNPLNWKLCQSVALEKKIKCLRNETENFKDRIHRITSLTMIRDILRATATDAEDVLETLSSQRDNSAAFNAFEVIEMLEDLWKEVQKHLTNNSETIRICTKSFVFESAKVNGLYKFPGGDQVSDYIQLPQKLLSKAKYPCRSVGALYSSLHSMVPVRMSGTNETLKLNSHVISMFLCVPVKETFQGNVVIVMKHLKVLDDNEFTYCAFWDFSIDTARGKGSWSREGCHVVTEQSNSTHTVCACGHLTNFAILMGSAEFSLSKANKFALSVITYVGCVLSLFGAVGAITSFVVFTQLNTDRHIIHGNLLISIAISQTIFLVGIEQTQNKFRCKFTAIMLHYFYLVSFGWMMCEGLHLYTMVVKVFNLSSKIYHYIVLAWGVPALVVLITAASRYSDYGTKTSCWISPERNTLLAFIIPVAGTILANIVILAMVLNEICRLHTSGRTCTGDVVRSTLKSLVVLFPLLGVTWLFGLLVFATHNVVFQYLFALFNTMQGFFIFVLHCLFNSEIRKNFKRKKEAWKSLKAFRYIRKRLSASSVVPTRAPRSSLSEKASTFKASSE</sequence>
<evidence type="ECO:0000259" key="12">
    <source>
        <dbReference type="PROSITE" id="PS50940"/>
    </source>
</evidence>
<dbReference type="PROSITE" id="PS00650">
    <property type="entry name" value="G_PROTEIN_RECEP_F2_2"/>
    <property type="match status" value="1"/>
</dbReference>
<keyword evidence="4" id="KW-0732">Signal</keyword>
<keyword evidence="3 9" id="KW-0812">Transmembrane</keyword>
<dbReference type="Gene3D" id="2.170.140.10">
    <property type="entry name" value="Chitin binding domain"/>
    <property type="match status" value="1"/>
</dbReference>
<dbReference type="InterPro" id="IPR017983">
    <property type="entry name" value="GPCR_2_secretin-like_CS"/>
</dbReference>
<dbReference type="AlphaFoldDB" id="A0A9X0CE46"/>
<feature type="transmembrane region" description="Helical" evidence="9">
    <location>
        <begin position="527"/>
        <end position="548"/>
    </location>
</feature>
<dbReference type="PROSITE" id="PS50221">
    <property type="entry name" value="GAIN_B"/>
    <property type="match status" value="1"/>
</dbReference>
<evidence type="ECO:0000256" key="5">
    <source>
        <dbReference type="ARBA" id="ARBA00022989"/>
    </source>
</evidence>
<dbReference type="InterPro" id="IPR000203">
    <property type="entry name" value="GPS"/>
</dbReference>
<keyword evidence="7" id="KW-1015">Disulfide bond</keyword>
<keyword evidence="5 9" id="KW-1133">Transmembrane helix</keyword>
<dbReference type="OrthoDB" id="5962698at2759"/>
<dbReference type="PROSITE" id="PS50940">
    <property type="entry name" value="CHIT_BIND_II"/>
    <property type="match status" value="1"/>
</dbReference>
<evidence type="ECO:0000256" key="2">
    <source>
        <dbReference type="ARBA" id="ARBA00007343"/>
    </source>
</evidence>
<dbReference type="GO" id="GO:0005576">
    <property type="term" value="C:extracellular region"/>
    <property type="evidence" value="ECO:0007669"/>
    <property type="project" value="InterPro"/>
</dbReference>
<evidence type="ECO:0000256" key="3">
    <source>
        <dbReference type="ARBA" id="ARBA00022692"/>
    </source>
</evidence>
<dbReference type="Proteomes" id="UP001163046">
    <property type="component" value="Unassembled WGS sequence"/>
</dbReference>
<evidence type="ECO:0000313" key="14">
    <source>
        <dbReference type="Proteomes" id="UP001163046"/>
    </source>
</evidence>
<dbReference type="InterPro" id="IPR046338">
    <property type="entry name" value="GAIN_dom_sf"/>
</dbReference>
<comment type="similarity">
    <text evidence="2">Belongs to the G-protein coupled receptor 2 family. Adhesion G-protein coupled receptor (ADGR) subfamily.</text>
</comment>
<feature type="transmembrane region" description="Helical" evidence="9">
    <location>
        <begin position="611"/>
        <end position="633"/>
    </location>
</feature>
<accession>A0A9X0CE46</accession>
<dbReference type="InterPro" id="IPR002557">
    <property type="entry name" value="Chitin-bd_dom"/>
</dbReference>
<evidence type="ECO:0000259" key="10">
    <source>
        <dbReference type="PROSITE" id="PS50221"/>
    </source>
</evidence>
<comment type="caution">
    <text evidence="13">The sequence shown here is derived from an EMBL/GenBank/DDBJ whole genome shotgun (WGS) entry which is preliminary data.</text>
</comment>
<dbReference type="SUPFAM" id="SSF81321">
    <property type="entry name" value="Family A G protein-coupled receptor-like"/>
    <property type="match status" value="1"/>
</dbReference>
<evidence type="ECO:0000256" key="1">
    <source>
        <dbReference type="ARBA" id="ARBA00004141"/>
    </source>
</evidence>
<dbReference type="CDD" id="cd15040">
    <property type="entry name" value="7tmB2_Adhesion"/>
    <property type="match status" value="1"/>
</dbReference>
<protein>
    <submittedName>
        <fullName evidence="13">Uncharacterized protein</fullName>
    </submittedName>
</protein>
<keyword evidence="14" id="KW-1185">Reference proteome</keyword>
<dbReference type="InterPro" id="IPR000832">
    <property type="entry name" value="GPCR_2_secretin-like"/>
</dbReference>
<reference evidence="13" key="1">
    <citation type="submission" date="2023-01" db="EMBL/GenBank/DDBJ databases">
        <title>Genome assembly of the deep-sea coral Lophelia pertusa.</title>
        <authorList>
            <person name="Herrera S."/>
            <person name="Cordes E."/>
        </authorList>
    </citation>
    <scope>NUCLEOTIDE SEQUENCE</scope>
    <source>
        <strain evidence="13">USNM1676648</strain>
        <tissue evidence="13">Polyp</tissue>
    </source>
</reference>
<feature type="transmembrane region" description="Helical" evidence="9">
    <location>
        <begin position="491"/>
        <end position="515"/>
    </location>
</feature>
<keyword evidence="8" id="KW-0325">Glycoprotein</keyword>
<evidence type="ECO:0000256" key="7">
    <source>
        <dbReference type="ARBA" id="ARBA00023157"/>
    </source>
</evidence>
<dbReference type="EMBL" id="MU827793">
    <property type="protein sequence ID" value="KAJ7330241.1"/>
    <property type="molecule type" value="Genomic_DNA"/>
</dbReference>
<dbReference type="GO" id="GO:0005886">
    <property type="term" value="C:plasma membrane"/>
    <property type="evidence" value="ECO:0007669"/>
    <property type="project" value="TreeGrafter"/>
</dbReference>
<dbReference type="Pfam" id="PF00002">
    <property type="entry name" value="7tm_2"/>
    <property type="match status" value="1"/>
</dbReference>
<feature type="transmembrane region" description="Helical" evidence="9">
    <location>
        <begin position="462"/>
        <end position="479"/>
    </location>
</feature>
<comment type="subcellular location">
    <subcellularLocation>
        <location evidence="1">Membrane</location>
        <topology evidence="1">Multi-pass membrane protein</topology>
    </subcellularLocation>
</comment>
<feature type="transmembrane region" description="Helical" evidence="9">
    <location>
        <begin position="639"/>
        <end position="662"/>
    </location>
</feature>
<feature type="domain" description="GAIN-B" evidence="10">
    <location>
        <begin position="244"/>
        <end position="416"/>
    </location>
</feature>
<dbReference type="SMART" id="SM00303">
    <property type="entry name" value="GPS"/>
    <property type="match status" value="1"/>
</dbReference>
<keyword evidence="6 9" id="KW-0472">Membrane</keyword>
<feature type="domain" description="Chitin-binding type-2" evidence="12">
    <location>
        <begin position="13"/>
        <end position="75"/>
    </location>
</feature>
<dbReference type="InterPro" id="IPR017981">
    <property type="entry name" value="GPCR_2-like_7TM"/>
</dbReference>
<dbReference type="PROSITE" id="PS50261">
    <property type="entry name" value="G_PROTEIN_RECEP_F2_4"/>
    <property type="match status" value="1"/>
</dbReference>
<dbReference type="GO" id="GO:0007166">
    <property type="term" value="P:cell surface receptor signaling pathway"/>
    <property type="evidence" value="ECO:0007669"/>
    <property type="project" value="InterPro"/>
</dbReference>
<dbReference type="PANTHER" id="PTHR12011:SF347">
    <property type="entry name" value="FI21270P1-RELATED"/>
    <property type="match status" value="1"/>
</dbReference>
<evidence type="ECO:0000256" key="9">
    <source>
        <dbReference type="SAM" id="Phobius"/>
    </source>
</evidence>
<evidence type="ECO:0000256" key="8">
    <source>
        <dbReference type="ARBA" id="ARBA00023180"/>
    </source>
</evidence>
<organism evidence="13 14">
    <name type="scientific">Desmophyllum pertusum</name>
    <dbReference type="NCBI Taxonomy" id="174260"/>
    <lineage>
        <taxon>Eukaryota</taxon>
        <taxon>Metazoa</taxon>
        <taxon>Cnidaria</taxon>
        <taxon>Anthozoa</taxon>
        <taxon>Hexacorallia</taxon>
        <taxon>Scleractinia</taxon>
        <taxon>Caryophylliina</taxon>
        <taxon>Caryophylliidae</taxon>
        <taxon>Desmophyllum</taxon>
    </lineage>
</organism>
<evidence type="ECO:0000256" key="4">
    <source>
        <dbReference type="ARBA" id="ARBA00022729"/>
    </source>
</evidence>
<gene>
    <name evidence="13" type="ORF">OS493_022765</name>
</gene>
<dbReference type="PRINTS" id="PR00249">
    <property type="entry name" value="GPCRSECRETIN"/>
</dbReference>
<dbReference type="FunFam" id="1.20.1070.10:FF:000058">
    <property type="entry name" value="Adhesion G protein-coupled receptor F5"/>
    <property type="match status" value="1"/>
</dbReference>
<evidence type="ECO:0000313" key="13">
    <source>
        <dbReference type="EMBL" id="KAJ7330241.1"/>
    </source>
</evidence>
<name>A0A9X0CE46_9CNID</name>
<proteinExistence type="inferred from homology"/>
<feature type="domain" description="G-protein coupled receptors family 2 profile 2" evidence="11">
    <location>
        <begin position="425"/>
        <end position="663"/>
    </location>
</feature>
<evidence type="ECO:0000256" key="6">
    <source>
        <dbReference type="ARBA" id="ARBA00023136"/>
    </source>
</evidence>
<evidence type="ECO:0000259" key="11">
    <source>
        <dbReference type="PROSITE" id="PS50261"/>
    </source>
</evidence>
<dbReference type="Pfam" id="PF01825">
    <property type="entry name" value="GPS"/>
    <property type="match status" value="1"/>
</dbReference>
<dbReference type="SUPFAM" id="SSF57625">
    <property type="entry name" value="Invertebrate chitin-binding proteins"/>
    <property type="match status" value="1"/>
</dbReference>